<gene>
    <name evidence="1" type="ORF">MCOR_45899</name>
</gene>
<evidence type="ECO:0000313" key="2">
    <source>
        <dbReference type="Proteomes" id="UP000507470"/>
    </source>
</evidence>
<dbReference type="OrthoDB" id="6155763at2759"/>
<accession>A0A6J8DYU1</accession>
<dbReference type="EMBL" id="CACVKT020008119">
    <property type="protein sequence ID" value="CAC5412933.1"/>
    <property type="molecule type" value="Genomic_DNA"/>
</dbReference>
<keyword evidence="2" id="KW-1185">Reference proteome</keyword>
<protein>
    <submittedName>
        <fullName evidence="1">Uncharacterized protein</fullName>
    </submittedName>
</protein>
<proteinExistence type="predicted"/>
<dbReference type="Proteomes" id="UP000507470">
    <property type="component" value="Unassembled WGS sequence"/>
</dbReference>
<sequence length="402" mass="46599">MCHSKTESLHFYKYLCLKIEPEDVIRARRLLYLCRDLRTNKLSPQITSGSKGEGPNLKVSDLDVMYVNPAFVVYKSEKDAVRDDRRAVLVMDTKDTPPYKINCTLSKCTDESSVPNITLKQTQNLKLISQVKSLTIPFVTFKPQSSVIPLELKFDVRKNAIFFKSIPCAHFLRFLCWYRLQDLKSCYYCITQLFKTILEHYLLNGEIQDIGLISVGIACQMLGDRDKARKCFRFAAQSDEYNKTSAAFSLLDYGNALLYNVNSSTIARLQRVQNTAARLITRKRKFDSITPVLMQLHWLPVQYGSHFKLLLYVFKALHDKVPKYLEELIVPYAPIRTLRSENEGLITKPRDVRTKTYGERRFDRAGATLWNDLPIHLRKEQSLPRFKKGLKTHIFRLAYCDV</sequence>
<organism evidence="1 2">
    <name type="scientific">Mytilus coruscus</name>
    <name type="common">Sea mussel</name>
    <dbReference type="NCBI Taxonomy" id="42192"/>
    <lineage>
        <taxon>Eukaryota</taxon>
        <taxon>Metazoa</taxon>
        <taxon>Spiralia</taxon>
        <taxon>Lophotrochozoa</taxon>
        <taxon>Mollusca</taxon>
        <taxon>Bivalvia</taxon>
        <taxon>Autobranchia</taxon>
        <taxon>Pteriomorphia</taxon>
        <taxon>Mytilida</taxon>
        <taxon>Mytiloidea</taxon>
        <taxon>Mytilidae</taxon>
        <taxon>Mytilinae</taxon>
        <taxon>Mytilus</taxon>
    </lineage>
</organism>
<dbReference type="AlphaFoldDB" id="A0A6J8DYU1"/>
<name>A0A6J8DYU1_MYTCO</name>
<reference evidence="1 2" key="1">
    <citation type="submission" date="2020-06" db="EMBL/GenBank/DDBJ databases">
        <authorList>
            <person name="Li R."/>
            <person name="Bekaert M."/>
        </authorList>
    </citation>
    <scope>NUCLEOTIDE SEQUENCE [LARGE SCALE GENOMIC DNA]</scope>
    <source>
        <strain evidence="2">wild</strain>
    </source>
</reference>
<evidence type="ECO:0000313" key="1">
    <source>
        <dbReference type="EMBL" id="CAC5412933.1"/>
    </source>
</evidence>